<gene>
    <name evidence="1" type="ORF">METZ01_LOCUS483450</name>
</gene>
<organism evidence="1">
    <name type="scientific">marine metagenome</name>
    <dbReference type="NCBI Taxonomy" id="408172"/>
    <lineage>
        <taxon>unclassified sequences</taxon>
        <taxon>metagenomes</taxon>
        <taxon>ecological metagenomes</taxon>
    </lineage>
</organism>
<proteinExistence type="predicted"/>
<accession>A0A383CDX6</accession>
<dbReference type="EMBL" id="UINC01208181">
    <property type="protein sequence ID" value="SVE30596.1"/>
    <property type="molecule type" value="Genomic_DNA"/>
</dbReference>
<sequence>MAYQHFYTGFLNASKGKQHYACHSHYFWP</sequence>
<name>A0A383CDX6_9ZZZZ</name>
<dbReference type="AlphaFoldDB" id="A0A383CDX6"/>
<evidence type="ECO:0000313" key="1">
    <source>
        <dbReference type="EMBL" id="SVE30596.1"/>
    </source>
</evidence>
<feature type="non-terminal residue" evidence="1">
    <location>
        <position position="29"/>
    </location>
</feature>
<protein>
    <submittedName>
        <fullName evidence="1">Uncharacterized protein</fullName>
    </submittedName>
</protein>
<reference evidence="1" key="1">
    <citation type="submission" date="2018-05" db="EMBL/GenBank/DDBJ databases">
        <authorList>
            <person name="Lanie J.A."/>
            <person name="Ng W.-L."/>
            <person name="Kazmierczak K.M."/>
            <person name="Andrzejewski T.M."/>
            <person name="Davidsen T.M."/>
            <person name="Wayne K.J."/>
            <person name="Tettelin H."/>
            <person name="Glass J.I."/>
            <person name="Rusch D."/>
            <person name="Podicherti R."/>
            <person name="Tsui H.-C.T."/>
            <person name="Winkler M.E."/>
        </authorList>
    </citation>
    <scope>NUCLEOTIDE SEQUENCE</scope>
</reference>